<organism evidence="11 12">
    <name type="scientific">Sporidiobolus salmonicolor</name>
    <name type="common">Yeast-like fungus</name>
    <name type="synonym">Sporobolomyces salmonicolor</name>
    <dbReference type="NCBI Taxonomy" id="5005"/>
    <lineage>
        <taxon>Eukaryota</taxon>
        <taxon>Fungi</taxon>
        <taxon>Dikarya</taxon>
        <taxon>Basidiomycota</taxon>
        <taxon>Pucciniomycotina</taxon>
        <taxon>Microbotryomycetes</taxon>
        <taxon>Sporidiobolales</taxon>
        <taxon>Sporidiobolaceae</taxon>
        <taxon>Sporobolomyces</taxon>
    </lineage>
</organism>
<evidence type="ECO:0000256" key="2">
    <source>
        <dbReference type="ARBA" id="ARBA00006850"/>
    </source>
</evidence>
<dbReference type="GO" id="GO:0005688">
    <property type="term" value="C:U6 snRNP"/>
    <property type="evidence" value="ECO:0007669"/>
    <property type="project" value="TreeGrafter"/>
</dbReference>
<dbReference type="InterPro" id="IPR010920">
    <property type="entry name" value="LSM_dom_sf"/>
</dbReference>
<evidence type="ECO:0000259" key="10">
    <source>
        <dbReference type="PROSITE" id="PS52002"/>
    </source>
</evidence>
<keyword evidence="4 9" id="KW-0747">Spliceosome</keyword>
<dbReference type="SMART" id="SM00651">
    <property type="entry name" value="Sm"/>
    <property type="match status" value="1"/>
</dbReference>
<sequence length="75" mass="8278">MKTAELTFLLLNPEREFSGTLIGFDDYVNMVLEDVTEFETTPTGRTKTKLGQTLLNGNSIAMIVPGREGPDDEAQ</sequence>
<dbReference type="PROSITE" id="PS52002">
    <property type="entry name" value="SM"/>
    <property type="match status" value="1"/>
</dbReference>
<evidence type="ECO:0000256" key="5">
    <source>
        <dbReference type="ARBA" id="ARBA00022884"/>
    </source>
</evidence>
<dbReference type="GO" id="GO:0000398">
    <property type="term" value="P:mRNA splicing, via spliceosome"/>
    <property type="evidence" value="ECO:0007669"/>
    <property type="project" value="TreeGrafter"/>
</dbReference>
<dbReference type="Gene3D" id="2.30.30.100">
    <property type="match status" value="1"/>
</dbReference>
<reference evidence="12" key="1">
    <citation type="submission" date="2015-02" db="EMBL/GenBank/DDBJ databases">
        <authorList>
            <person name="Gon?alves P."/>
        </authorList>
    </citation>
    <scope>NUCLEOTIDE SEQUENCE [LARGE SCALE GENOMIC DNA]</scope>
</reference>
<dbReference type="AlphaFoldDB" id="A0A0D6ENK2"/>
<dbReference type="EMBL" id="CENE01000016">
    <property type="protein sequence ID" value="CEQ41627.1"/>
    <property type="molecule type" value="Genomic_DNA"/>
</dbReference>
<evidence type="ECO:0000313" key="12">
    <source>
        <dbReference type="Proteomes" id="UP000243876"/>
    </source>
</evidence>
<comment type="function">
    <text evidence="9">Plays a role in U6 snRNP assembly and function. Binds to the 3' end of U6 snRNA.</text>
</comment>
<dbReference type="InterPro" id="IPR001163">
    <property type="entry name" value="Sm_dom_euk/arc"/>
</dbReference>
<evidence type="ECO:0000256" key="9">
    <source>
        <dbReference type="RuleBase" id="RU365055"/>
    </source>
</evidence>
<dbReference type="Pfam" id="PF01423">
    <property type="entry name" value="LSM"/>
    <property type="match status" value="1"/>
</dbReference>
<gene>
    <name evidence="11" type="primary">SPOSA6832_03358</name>
    <name evidence="9" type="synonym">LSM5</name>
</gene>
<keyword evidence="5 9" id="KW-0694">RNA-binding</keyword>
<evidence type="ECO:0000256" key="6">
    <source>
        <dbReference type="ARBA" id="ARBA00023187"/>
    </source>
</evidence>
<dbReference type="InterPro" id="IPR047575">
    <property type="entry name" value="Sm"/>
</dbReference>
<dbReference type="GO" id="GO:0046540">
    <property type="term" value="C:U4/U6 x U5 tri-snRNP complex"/>
    <property type="evidence" value="ECO:0007669"/>
    <property type="project" value="TreeGrafter"/>
</dbReference>
<comment type="subunit">
    <text evidence="9">LSm subunits form a heteromer with a doughnut shape.</text>
</comment>
<dbReference type="CDD" id="cd01732">
    <property type="entry name" value="LSm5"/>
    <property type="match status" value="1"/>
</dbReference>
<proteinExistence type="inferred from homology"/>
<keyword evidence="3 9" id="KW-0507">mRNA processing</keyword>
<name>A0A0D6ENK2_SPOSA</name>
<comment type="subcellular location">
    <subcellularLocation>
        <location evidence="1 9">Nucleus</location>
    </subcellularLocation>
</comment>
<evidence type="ECO:0000256" key="3">
    <source>
        <dbReference type="ARBA" id="ARBA00022664"/>
    </source>
</evidence>
<evidence type="ECO:0000256" key="4">
    <source>
        <dbReference type="ARBA" id="ARBA00022728"/>
    </source>
</evidence>
<dbReference type="PANTHER" id="PTHR20971">
    <property type="entry name" value="U6 SNRNA-ASSOCIATED PROTEIN"/>
    <property type="match status" value="1"/>
</dbReference>
<dbReference type="GO" id="GO:0003723">
    <property type="term" value="F:RNA binding"/>
    <property type="evidence" value="ECO:0007669"/>
    <property type="project" value="UniProtKB-KW"/>
</dbReference>
<dbReference type="PANTHER" id="PTHR20971:SF0">
    <property type="entry name" value="U6 SNRNA-ASSOCIATED SM-LIKE PROTEIN LSM5"/>
    <property type="match status" value="1"/>
</dbReference>
<keyword evidence="7 9" id="KW-0539">Nucleus</keyword>
<accession>A0A0D6ENK2</accession>
<comment type="similarity">
    <text evidence="2 9">Belongs to the snRNP Sm proteins family.</text>
</comment>
<feature type="domain" description="Sm" evidence="10">
    <location>
        <begin position="1"/>
        <end position="69"/>
    </location>
</feature>
<protein>
    <recommendedName>
        <fullName evidence="9">LSM complex subunit LSM5</fullName>
    </recommendedName>
</protein>
<keyword evidence="12" id="KW-1185">Reference proteome</keyword>
<keyword evidence="8 9" id="KW-0687">Ribonucleoprotein</keyword>
<evidence type="ECO:0000256" key="8">
    <source>
        <dbReference type="ARBA" id="ARBA00023274"/>
    </source>
</evidence>
<keyword evidence="6 9" id="KW-0508">mRNA splicing</keyword>
<evidence type="ECO:0000256" key="7">
    <source>
        <dbReference type="ARBA" id="ARBA00023242"/>
    </source>
</evidence>
<evidence type="ECO:0000256" key="1">
    <source>
        <dbReference type="ARBA" id="ARBA00004123"/>
    </source>
</evidence>
<dbReference type="Proteomes" id="UP000243876">
    <property type="component" value="Unassembled WGS sequence"/>
</dbReference>
<dbReference type="OrthoDB" id="429711at2759"/>
<dbReference type="GO" id="GO:0005681">
    <property type="term" value="C:spliceosomal complex"/>
    <property type="evidence" value="ECO:0007669"/>
    <property type="project" value="UniProtKB-KW"/>
</dbReference>
<dbReference type="InterPro" id="IPR033871">
    <property type="entry name" value="LSm5"/>
</dbReference>
<dbReference type="GO" id="GO:1990726">
    <property type="term" value="C:Lsm1-7-Pat1 complex"/>
    <property type="evidence" value="ECO:0007669"/>
    <property type="project" value="TreeGrafter"/>
</dbReference>
<dbReference type="SUPFAM" id="SSF50182">
    <property type="entry name" value="Sm-like ribonucleoproteins"/>
    <property type="match status" value="1"/>
</dbReference>
<evidence type="ECO:0000313" key="11">
    <source>
        <dbReference type="EMBL" id="CEQ41627.1"/>
    </source>
</evidence>